<proteinExistence type="inferred from homology"/>
<evidence type="ECO:0000313" key="8">
    <source>
        <dbReference type="Proteomes" id="UP001589814"/>
    </source>
</evidence>
<dbReference type="Pfam" id="PF00120">
    <property type="entry name" value="Gln-synt_C"/>
    <property type="match status" value="1"/>
</dbReference>
<keyword evidence="2 7" id="KW-0436">Ligase</keyword>
<evidence type="ECO:0000259" key="6">
    <source>
        <dbReference type="PROSITE" id="PS51987"/>
    </source>
</evidence>
<dbReference type="PROSITE" id="PS51987">
    <property type="entry name" value="GS_CATALYTIC"/>
    <property type="match status" value="1"/>
</dbReference>
<dbReference type="Gene3D" id="3.10.20.70">
    <property type="entry name" value="Glutamine synthetase, N-terminal domain"/>
    <property type="match status" value="1"/>
</dbReference>
<comment type="similarity">
    <text evidence="4 5">Belongs to the glutamine synthetase family.</text>
</comment>
<dbReference type="SMART" id="SM01230">
    <property type="entry name" value="Gln-synt_C"/>
    <property type="match status" value="1"/>
</dbReference>
<dbReference type="InterPro" id="IPR027303">
    <property type="entry name" value="Gln_synth_gly_rich_site"/>
</dbReference>
<dbReference type="EMBL" id="JBHLVX010000040">
    <property type="protein sequence ID" value="MFC0268279.1"/>
    <property type="molecule type" value="Genomic_DNA"/>
</dbReference>
<dbReference type="InterPro" id="IPR014746">
    <property type="entry name" value="Gln_synth/guanido_kin_cat_dom"/>
</dbReference>
<name>A0ABV6G3P6_9GAMM</name>
<evidence type="ECO:0000256" key="2">
    <source>
        <dbReference type="ARBA" id="ARBA00022598"/>
    </source>
</evidence>
<dbReference type="RefSeq" id="WP_019951863.1">
    <property type="nucleotide sequence ID" value="NZ_JBHLVX010000040.1"/>
</dbReference>
<keyword evidence="3" id="KW-0460">Magnesium</keyword>
<dbReference type="SUPFAM" id="SSF55931">
    <property type="entry name" value="Glutamine synthetase/guanido kinase"/>
    <property type="match status" value="1"/>
</dbReference>
<dbReference type="InterPro" id="IPR008146">
    <property type="entry name" value="Gln_synth_cat_dom"/>
</dbReference>
<dbReference type="EC" id="6.3.1.-" evidence="7"/>
<dbReference type="SUPFAM" id="SSF54368">
    <property type="entry name" value="Glutamine synthetase, N-terminal domain"/>
    <property type="match status" value="1"/>
</dbReference>
<keyword evidence="8" id="KW-1185">Reference proteome</keyword>
<evidence type="ECO:0000256" key="5">
    <source>
        <dbReference type="RuleBase" id="RU000384"/>
    </source>
</evidence>
<accession>A0ABV6G3P6</accession>
<evidence type="ECO:0000313" key="7">
    <source>
        <dbReference type="EMBL" id="MFC0268279.1"/>
    </source>
</evidence>
<comment type="cofactor">
    <cofactor evidence="1">
        <name>Mg(2+)</name>
        <dbReference type="ChEBI" id="CHEBI:18420"/>
    </cofactor>
</comment>
<dbReference type="Proteomes" id="UP001589814">
    <property type="component" value="Unassembled WGS sequence"/>
</dbReference>
<evidence type="ECO:0000256" key="1">
    <source>
        <dbReference type="ARBA" id="ARBA00001946"/>
    </source>
</evidence>
<evidence type="ECO:0000256" key="3">
    <source>
        <dbReference type="ARBA" id="ARBA00022842"/>
    </source>
</evidence>
<feature type="domain" description="GS catalytic" evidence="6">
    <location>
        <begin position="118"/>
        <end position="460"/>
    </location>
</feature>
<organism evidence="7 8">
    <name type="scientific">Kushneria aurantia</name>
    <dbReference type="NCBI Taxonomy" id="504092"/>
    <lineage>
        <taxon>Bacteria</taxon>
        <taxon>Pseudomonadati</taxon>
        <taxon>Pseudomonadota</taxon>
        <taxon>Gammaproteobacteria</taxon>
        <taxon>Oceanospirillales</taxon>
        <taxon>Halomonadaceae</taxon>
        <taxon>Kushneria</taxon>
    </lineage>
</organism>
<dbReference type="PANTHER" id="PTHR43785:SF3">
    <property type="entry name" value="GS CATALYTIC DOMAIN-CONTAINING PROTEIN"/>
    <property type="match status" value="1"/>
</dbReference>
<dbReference type="GO" id="GO:0016874">
    <property type="term" value="F:ligase activity"/>
    <property type="evidence" value="ECO:0007669"/>
    <property type="project" value="UniProtKB-KW"/>
</dbReference>
<dbReference type="PANTHER" id="PTHR43785">
    <property type="entry name" value="GAMMA-GLUTAMYLPUTRESCINE SYNTHETASE"/>
    <property type="match status" value="1"/>
</dbReference>
<evidence type="ECO:0000256" key="4">
    <source>
        <dbReference type="PROSITE-ProRule" id="PRU01331"/>
    </source>
</evidence>
<gene>
    <name evidence="7" type="ORF">ACFFHW_09850</name>
</gene>
<dbReference type="InterPro" id="IPR036651">
    <property type="entry name" value="Gln_synt_N_sf"/>
</dbReference>
<sequence length="460" mass="50680">MSARQGPVVLDEWFSAHGITEVECLVSDMTGILKGKIMPAGKYLNGGRPRLPDSIFIQSVTGDYPDDDALRFWNAAELDMQLIADPAAVFLVPWAEDATAQIIHDCYYMNGDPVEISPRHVLKRVLALFEARGWKPVVAPEVEFYLVRTNTDPDYPLEPPVGRSGRQESGRQSYSIDAVNEFDPLFEEMYDYCEAQQLDIDTLIHEEGAGQMEVNFQHGDPLSLADQVVIFKRTLRETALRHGMYATFMAKPMANEPGSALHLHQSLVDADGANLFAGSALADGDSGRPGELFMHYIGGLQRYMPAAMSLFAPNINSWRRLMPNHYAGSAPNNIEWGYDNRTVGLRVPVGSAESTRIENRLPGADANPYLVMAASLACGYLGIVEGLTARAPLSGSAWSGGSVLPNDVGPSLDALEACQPLAGILGERFVRSYLAVKRAEHLAWYRVISSWEREHLLLRV</sequence>
<protein>
    <submittedName>
        <fullName evidence="7">Glutamine synthetase family protein</fullName>
        <ecNumber evidence="7">6.3.1.-</ecNumber>
    </submittedName>
</protein>
<dbReference type="PROSITE" id="PS00181">
    <property type="entry name" value="GLNA_ATP"/>
    <property type="match status" value="1"/>
</dbReference>
<reference evidence="7 8" key="1">
    <citation type="submission" date="2024-09" db="EMBL/GenBank/DDBJ databases">
        <authorList>
            <person name="Sun Q."/>
            <person name="Mori K."/>
        </authorList>
    </citation>
    <scope>NUCLEOTIDE SEQUENCE [LARGE SCALE GENOMIC DNA]</scope>
    <source>
        <strain evidence="7 8">CCM 7415</strain>
    </source>
</reference>
<dbReference type="Gene3D" id="3.30.590.10">
    <property type="entry name" value="Glutamine synthetase/guanido kinase, catalytic domain"/>
    <property type="match status" value="1"/>
</dbReference>
<comment type="caution">
    <text evidence="7">The sequence shown here is derived from an EMBL/GenBank/DDBJ whole genome shotgun (WGS) entry which is preliminary data.</text>
</comment>